<dbReference type="GeneID" id="55607673"/>
<evidence type="ECO:0000313" key="2">
    <source>
        <dbReference type="Proteomes" id="UP000241488"/>
    </source>
</evidence>
<accession>A0A2P1CCK6</accession>
<protein>
    <submittedName>
        <fullName evidence="1">Uncharacterized protein</fullName>
    </submittedName>
</protein>
<sequence length="105" mass="11394">MINPNVVHAKTGELVPLSEVGSVEDIAACPANIAALCMSIVEHNRLWTEPTKAMTQAGLAEVQRMLDEWHDEAPYLNIDLEEVTDDMASDMAVFVVQAMAGKLNG</sequence>
<dbReference type="EMBL" id="MG922974">
    <property type="protein sequence ID" value="AVJ48953.1"/>
    <property type="molecule type" value="Genomic_DNA"/>
</dbReference>
<dbReference type="KEGG" id="vg:55607673"/>
<reference evidence="2" key="1">
    <citation type="submission" date="2018-02" db="EMBL/GenBank/DDBJ databases">
        <title>Complete genome of Klebsiella pneumoniae Podoviridae bacteriophage KP8.</title>
        <authorList>
            <person name="Bokovaya O."/>
            <person name="Tikunov A."/>
            <person name="Morozova V."/>
        </authorList>
    </citation>
    <scope>NUCLEOTIDE SEQUENCE [LARGE SCALE GENOMIC DNA]</scope>
</reference>
<keyword evidence="2" id="KW-1185">Reference proteome</keyword>
<organism evidence="1 2">
    <name type="scientific">Klebsiella phage KP8</name>
    <dbReference type="NCBI Taxonomy" id="2099850"/>
    <lineage>
        <taxon>Viruses</taxon>
        <taxon>Duplodnaviria</taxon>
        <taxon>Heunggongvirae</taxon>
        <taxon>Uroviricota</taxon>
        <taxon>Caudoviricetes</taxon>
        <taxon>Schitoviridae</taxon>
        <taxon>Enquatrovirinae</taxon>
        <taxon>Kaypoctavirus</taxon>
        <taxon>Kaypoctavirus KP8</taxon>
    </lineage>
</organism>
<dbReference type="Proteomes" id="UP000241488">
    <property type="component" value="Segment"/>
</dbReference>
<proteinExistence type="predicted"/>
<dbReference type="RefSeq" id="YP_009837483.1">
    <property type="nucleotide sequence ID" value="NC_048700.1"/>
</dbReference>
<evidence type="ECO:0000313" key="1">
    <source>
        <dbReference type="EMBL" id="AVJ48953.1"/>
    </source>
</evidence>
<name>A0A2P1CCK6_9CAUD</name>